<sequence>ITIANDTLKNVAQLRYLGTTVTNRNLIQEEIMRRLNSGNACYSSVKIRIYKTIILPVVLYGDWIYLAQDRDQLRALMNTVMNLRVP</sequence>
<protein>
    <recommendedName>
        <fullName evidence="3">Reverse transcriptase domain-containing protein</fullName>
    </recommendedName>
</protein>
<reference evidence="1 2" key="1">
    <citation type="submission" date="2017-12" db="EMBL/GenBank/DDBJ databases">
        <title>Hemimetabolous genomes reveal molecular basis of termite eusociality.</title>
        <authorList>
            <person name="Harrison M.C."/>
            <person name="Jongepier E."/>
            <person name="Robertson H.M."/>
            <person name="Arning N."/>
            <person name="Bitard-Feildel T."/>
            <person name="Chao H."/>
            <person name="Childers C.P."/>
            <person name="Dinh H."/>
            <person name="Doddapaneni H."/>
            <person name="Dugan S."/>
            <person name="Gowin J."/>
            <person name="Greiner C."/>
            <person name="Han Y."/>
            <person name="Hu H."/>
            <person name="Hughes D.S.T."/>
            <person name="Huylmans A.-K."/>
            <person name="Kemena C."/>
            <person name="Kremer L.P.M."/>
            <person name="Lee S.L."/>
            <person name="Lopez-Ezquerra A."/>
            <person name="Mallet L."/>
            <person name="Monroy-Kuhn J.M."/>
            <person name="Moser A."/>
            <person name="Murali S.C."/>
            <person name="Muzny D.M."/>
            <person name="Otani S."/>
            <person name="Piulachs M.-D."/>
            <person name="Poelchau M."/>
            <person name="Qu J."/>
            <person name="Schaub F."/>
            <person name="Wada-Katsumata A."/>
            <person name="Worley K.C."/>
            <person name="Xie Q."/>
            <person name="Ylla G."/>
            <person name="Poulsen M."/>
            <person name="Gibbs R.A."/>
            <person name="Schal C."/>
            <person name="Richards S."/>
            <person name="Belles X."/>
            <person name="Korb J."/>
            <person name="Bornberg-Bauer E."/>
        </authorList>
    </citation>
    <scope>NUCLEOTIDE SEQUENCE [LARGE SCALE GENOMIC DNA]</scope>
    <source>
        <tissue evidence="1">Whole body</tissue>
    </source>
</reference>
<dbReference type="Proteomes" id="UP000235965">
    <property type="component" value="Unassembled WGS sequence"/>
</dbReference>
<evidence type="ECO:0008006" key="3">
    <source>
        <dbReference type="Google" id="ProtNLM"/>
    </source>
</evidence>
<evidence type="ECO:0000313" key="2">
    <source>
        <dbReference type="Proteomes" id="UP000235965"/>
    </source>
</evidence>
<dbReference type="EMBL" id="NEVH01021947">
    <property type="protein sequence ID" value="PNF19086.1"/>
    <property type="molecule type" value="Genomic_DNA"/>
</dbReference>
<feature type="non-terminal residue" evidence="1">
    <location>
        <position position="1"/>
    </location>
</feature>
<dbReference type="InParanoid" id="A0A2J7PRY8"/>
<proteinExistence type="predicted"/>
<keyword evidence="2" id="KW-1185">Reference proteome</keyword>
<comment type="caution">
    <text evidence="1">The sequence shown here is derived from an EMBL/GenBank/DDBJ whole genome shotgun (WGS) entry which is preliminary data.</text>
</comment>
<name>A0A2J7PRY8_9NEOP</name>
<gene>
    <name evidence="1" type="ORF">B7P43_G11229</name>
</gene>
<organism evidence="1 2">
    <name type="scientific">Cryptotermes secundus</name>
    <dbReference type="NCBI Taxonomy" id="105785"/>
    <lineage>
        <taxon>Eukaryota</taxon>
        <taxon>Metazoa</taxon>
        <taxon>Ecdysozoa</taxon>
        <taxon>Arthropoda</taxon>
        <taxon>Hexapoda</taxon>
        <taxon>Insecta</taxon>
        <taxon>Pterygota</taxon>
        <taxon>Neoptera</taxon>
        <taxon>Polyneoptera</taxon>
        <taxon>Dictyoptera</taxon>
        <taxon>Blattodea</taxon>
        <taxon>Blattoidea</taxon>
        <taxon>Termitoidae</taxon>
        <taxon>Kalotermitidae</taxon>
        <taxon>Cryptotermitinae</taxon>
        <taxon>Cryptotermes</taxon>
    </lineage>
</organism>
<accession>A0A2J7PRY8</accession>
<dbReference type="AlphaFoldDB" id="A0A2J7PRY8"/>
<evidence type="ECO:0000313" key="1">
    <source>
        <dbReference type="EMBL" id="PNF19086.1"/>
    </source>
</evidence>